<gene>
    <name evidence="7" type="ORF">SAMN04487995_0923</name>
</gene>
<evidence type="ECO:0000256" key="4">
    <source>
        <dbReference type="ARBA" id="ARBA00022833"/>
    </source>
</evidence>
<evidence type="ECO:0000313" key="8">
    <source>
        <dbReference type="Proteomes" id="UP000199532"/>
    </source>
</evidence>
<keyword evidence="8" id="KW-1185">Reference proteome</keyword>
<dbReference type="InterPro" id="IPR025657">
    <property type="entry name" value="RadC_JAB"/>
</dbReference>
<dbReference type="EMBL" id="FNXY01000001">
    <property type="protein sequence ID" value="SEI46145.1"/>
    <property type="molecule type" value="Genomic_DNA"/>
</dbReference>
<keyword evidence="5" id="KW-0482">Metalloprotease</keyword>
<protein>
    <submittedName>
        <fullName evidence="7">DNA repair protein radc</fullName>
    </submittedName>
</protein>
<dbReference type="InterPro" id="IPR037518">
    <property type="entry name" value="MPN"/>
</dbReference>
<keyword evidence="1" id="KW-0645">Protease</keyword>
<dbReference type="OrthoDB" id="9804482at2"/>
<reference evidence="7 8" key="1">
    <citation type="submission" date="2016-10" db="EMBL/GenBank/DDBJ databases">
        <authorList>
            <person name="de Groot N.N."/>
        </authorList>
    </citation>
    <scope>NUCLEOTIDE SEQUENCE [LARGE SCALE GENOMIC DNA]</scope>
    <source>
        <strain evidence="7 8">DSM 19938</strain>
    </source>
</reference>
<dbReference type="PROSITE" id="PS01302">
    <property type="entry name" value="UPF0758"/>
    <property type="match status" value="1"/>
</dbReference>
<dbReference type="CDD" id="cd08071">
    <property type="entry name" value="MPN_DUF2466"/>
    <property type="match status" value="1"/>
</dbReference>
<dbReference type="GO" id="GO:0006508">
    <property type="term" value="P:proteolysis"/>
    <property type="evidence" value="ECO:0007669"/>
    <property type="project" value="UniProtKB-KW"/>
</dbReference>
<dbReference type="InterPro" id="IPR020891">
    <property type="entry name" value="UPF0758_CS"/>
</dbReference>
<dbReference type="AlphaFoldDB" id="A0A1H6R3G5"/>
<proteinExistence type="predicted"/>
<dbReference type="Proteomes" id="UP000199532">
    <property type="component" value="Unassembled WGS sequence"/>
</dbReference>
<organism evidence="7 8">
    <name type="scientific">Dyadobacter koreensis</name>
    <dbReference type="NCBI Taxonomy" id="408657"/>
    <lineage>
        <taxon>Bacteria</taxon>
        <taxon>Pseudomonadati</taxon>
        <taxon>Bacteroidota</taxon>
        <taxon>Cytophagia</taxon>
        <taxon>Cytophagales</taxon>
        <taxon>Spirosomataceae</taxon>
        <taxon>Dyadobacter</taxon>
    </lineage>
</organism>
<feature type="domain" description="MPN" evidence="6">
    <location>
        <begin position="32"/>
        <end position="156"/>
    </location>
</feature>
<keyword evidence="3" id="KW-0378">Hydrolase</keyword>
<evidence type="ECO:0000256" key="3">
    <source>
        <dbReference type="ARBA" id="ARBA00022801"/>
    </source>
</evidence>
<evidence type="ECO:0000256" key="5">
    <source>
        <dbReference type="ARBA" id="ARBA00023049"/>
    </source>
</evidence>
<evidence type="ECO:0000256" key="1">
    <source>
        <dbReference type="ARBA" id="ARBA00022670"/>
    </source>
</evidence>
<dbReference type="STRING" id="408657.SAMN04487995_0923"/>
<accession>A0A1H6R3G5</accession>
<keyword evidence="4" id="KW-0862">Zinc</keyword>
<dbReference type="GO" id="GO:0008237">
    <property type="term" value="F:metallopeptidase activity"/>
    <property type="evidence" value="ECO:0007669"/>
    <property type="project" value="UniProtKB-KW"/>
</dbReference>
<dbReference type="PANTHER" id="PTHR30471:SF3">
    <property type="entry name" value="UPF0758 PROTEIN YEES-RELATED"/>
    <property type="match status" value="1"/>
</dbReference>
<evidence type="ECO:0000256" key="2">
    <source>
        <dbReference type="ARBA" id="ARBA00022723"/>
    </source>
</evidence>
<dbReference type="PROSITE" id="PS50249">
    <property type="entry name" value="MPN"/>
    <property type="match status" value="1"/>
</dbReference>
<dbReference type="Gene3D" id="3.40.140.10">
    <property type="entry name" value="Cytidine Deaminase, domain 2"/>
    <property type="match status" value="1"/>
</dbReference>
<dbReference type="PANTHER" id="PTHR30471">
    <property type="entry name" value="DNA REPAIR PROTEIN RADC"/>
    <property type="match status" value="1"/>
</dbReference>
<sequence>MESLVKKPDYLIASEIELIYKNKVKASERPKIKGAHQAYRVLIESWNPDEIEFREVFKIMLISRANRVLGIYEVAKGGLTSVVVDVRMIFAAALKANASALILAHNHPSGQLVASQADKNLTDQIKNAGDILDVPVLDHLIVSSEGYLSFAMEGLI</sequence>
<dbReference type="GO" id="GO:0046872">
    <property type="term" value="F:metal ion binding"/>
    <property type="evidence" value="ECO:0007669"/>
    <property type="project" value="UniProtKB-KW"/>
</dbReference>
<dbReference type="Pfam" id="PF04002">
    <property type="entry name" value="RadC"/>
    <property type="match status" value="1"/>
</dbReference>
<evidence type="ECO:0000313" key="7">
    <source>
        <dbReference type="EMBL" id="SEI46145.1"/>
    </source>
</evidence>
<evidence type="ECO:0000259" key="6">
    <source>
        <dbReference type="PROSITE" id="PS50249"/>
    </source>
</evidence>
<dbReference type="InterPro" id="IPR001405">
    <property type="entry name" value="UPF0758"/>
</dbReference>
<name>A0A1H6R3G5_9BACT</name>
<keyword evidence="2" id="KW-0479">Metal-binding</keyword>
<dbReference type="RefSeq" id="WP_090332434.1">
    <property type="nucleotide sequence ID" value="NZ_FNXY01000001.1"/>
</dbReference>